<reference evidence="1 2" key="2">
    <citation type="journal article" date="2010" name="Stand. Genomic Sci.">
        <title>Complete genome sequence of Sebaldella termitidis type strain (NCTC 11300).</title>
        <authorList>
            <person name="Harmon-Smith M."/>
            <person name="Celia L."/>
            <person name="Chertkov O."/>
            <person name="Lapidus A."/>
            <person name="Copeland A."/>
            <person name="Glavina Del Rio T."/>
            <person name="Nolan M."/>
            <person name="Lucas S."/>
            <person name="Tice H."/>
            <person name="Cheng J.F."/>
            <person name="Han C."/>
            <person name="Detter J.C."/>
            <person name="Bruce D."/>
            <person name="Goodwin L."/>
            <person name="Pitluck S."/>
            <person name="Pati A."/>
            <person name="Liolios K."/>
            <person name="Ivanova N."/>
            <person name="Mavromatis K."/>
            <person name="Mikhailova N."/>
            <person name="Chen A."/>
            <person name="Palaniappan K."/>
            <person name="Land M."/>
            <person name="Hauser L."/>
            <person name="Chang Y.J."/>
            <person name="Jeffries C.D."/>
            <person name="Brettin T."/>
            <person name="Goker M."/>
            <person name="Beck B."/>
            <person name="Bristow J."/>
            <person name="Eisen J.A."/>
            <person name="Markowitz V."/>
            <person name="Hugenholtz P."/>
            <person name="Kyrpides N.C."/>
            <person name="Klenk H.P."/>
            <person name="Chen F."/>
        </authorList>
    </citation>
    <scope>NUCLEOTIDE SEQUENCE [LARGE SCALE GENOMIC DNA]</scope>
    <source>
        <strain evidence="2">ATCC 33386 / NCTC 11300</strain>
    </source>
</reference>
<dbReference type="HOGENOM" id="CLU_184385_0_0_0"/>
<protein>
    <submittedName>
        <fullName evidence="1">Uncharacterized protein</fullName>
    </submittedName>
</protein>
<gene>
    <name evidence="1" type="ordered locus">Sterm_1339</name>
</gene>
<evidence type="ECO:0000313" key="1">
    <source>
        <dbReference type="EMBL" id="ACZ08204.1"/>
    </source>
</evidence>
<reference evidence="2" key="1">
    <citation type="submission" date="2009-09" db="EMBL/GenBank/DDBJ databases">
        <title>The complete chromosome of Sebaldella termitidis ATCC 33386.</title>
        <authorList>
            <consortium name="US DOE Joint Genome Institute (JGI-PGF)"/>
            <person name="Lucas S."/>
            <person name="Copeland A."/>
            <person name="Lapidus A."/>
            <person name="Glavina del Rio T."/>
            <person name="Dalin E."/>
            <person name="Tice H."/>
            <person name="Bruce D."/>
            <person name="Goodwin L."/>
            <person name="Pitluck S."/>
            <person name="Kyrpides N."/>
            <person name="Mavromatis K."/>
            <person name="Ivanova N."/>
            <person name="Mikhailova N."/>
            <person name="Sims D."/>
            <person name="Meincke L."/>
            <person name="Brettin T."/>
            <person name="Detter J.C."/>
            <person name="Han C."/>
            <person name="Larimer F."/>
            <person name="Land M."/>
            <person name="Hauser L."/>
            <person name="Markowitz V."/>
            <person name="Cheng J.F."/>
            <person name="Hugenholtz P."/>
            <person name="Woyke T."/>
            <person name="Wu D."/>
            <person name="Eisen J.A."/>
        </authorList>
    </citation>
    <scope>NUCLEOTIDE SEQUENCE [LARGE SCALE GENOMIC DNA]</scope>
    <source>
        <strain evidence="2">ATCC 33386 / NCTC 11300</strain>
    </source>
</reference>
<dbReference type="STRING" id="526218.Sterm_1339"/>
<organism evidence="1 2">
    <name type="scientific">Sebaldella termitidis (strain ATCC 33386 / NCTC 11300)</name>
    <dbReference type="NCBI Taxonomy" id="526218"/>
    <lineage>
        <taxon>Bacteria</taxon>
        <taxon>Fusobacteriati</taxon>
        <taxon>Fusobacteriota</taxon>
        <taxon>Fusobacteriia</taxon>
        <taxon>Fusobacteriales</taxon>
        <taxon>Leptotrichiaceae</taxon>
        <taxon>Sebaldella</taxon>
    </lineage>
</organism>
<dbReference type="AlphaFoldDB" id="D1AHH0"/>
<dbReference type="EMBL" id="CP001739">
    <property type="protein sequence ID" value="ACZ08204.1"/>
    <property type="molecule type" value="Genomic_DNA"/>
</dbReference>
<dbReference type="Proteomes" id="UP000000845">
    <property type="component" value="Chromosome"/>
</dbReference>
<name>D1AHH0_SEBTE</name>
<dbReference type="RefSeq" id="WP_012860800.1">
    <property type="nucleotide sequence ID" value="NC_013517.1"/>
</dbReference>
<dbReference type="KEGG" id="str:Sterm_1339"/>
<evidence type="ECO:0000313" key="2">
    <source>
        <dbReference type="Proteomes" id="UP000000845"/>
    </source>
</evidence>
<accession>D1AHH0</accession>
<sequence>MRNKKKKIITIIMLLFVFSLMPVTIHYKDGGTVEYRAVLYQVIQWQSINNKENVSSKIFYVYKGLEVKILGITVYNNAQVKGE</sequence>
<proteinExistence type="predicted"/>
<keyword evidence="2" id="KW-1185">Reference proteome</keyword>